<evidence type="ECO:0000313" key="1">
    <source>
        <dbReference type="EMBL" id="SEI76184.1"/>
    </source>
</evidence>
<protein>
    <submittedName>
        <fullName evidence="1">Uncharacterized protein</fullName>
    </submittedName>
</protein>
<dbReference type="Proteomes" id="UP000198888">
    <property type="component" value="Unassembled WGS sequence"/>
</dbReference>
<gene>
    <name evidence="1" type="ORF">SAMN05444271_107104</name>
</gene>
<name>A0A1H6TDC8_9EURY</name>
<sequence length="249" mass="26057">MNRRNFVVGLGTVATISGVASVTAASFNDSVNPSTNFQIVPQTSALVVRRLQTEVGSYGSLASGNASWNGSEINDFGNVTNEDNVNNSVVAHLNDTENGELGAQLAFDNQNTTNYSAYMDNGGTDDEWGFFEIANVGETPETVGITFGYNGDNVGATEQLSEGDVADMFNFRINGTKVSPTSGTTTEPANQVEIGAGEVAIVGLEIAIDAEAYETIQAQADATAFSPASTSSIRLLDSIEVGVDFDPNA</sequence>
<reference evidence="1 2" key="1">
    <citation type="submission" date="2016-10" db="EMBL/GenBank/DDBJ databases">
        <authorList>
            <person name="de Groot N.N."/>
        </authorList>
    </citation>
    <scope>NUCLEOTIDE SEQUENCE [LARGE SCALE GENOMIC DNA]</scope>
    <source>
        <strain evidence="1 2">DSM 22187</strain>
    </source>
</reference>
<accession>A0A1H6TDC8</accession>
<dbReference type="EMBL" id="FNYR01000007">
    <property type="protein sequence ID" value="SEI76184.1"/>
    <property type="molecule type" value="Genomic_DNA"/>
</dbReference>
<dbReference type="KEGG" id="hae:halTADL_0878"/>
<proteinExistence type="predicted"/>
<accession>A0A2H4PZX2</accession>
<organism evidence="1 2">
    <name type="scientific">Halohasta litchfieldiae</name>
    <dbReference type="NCBI Taxonomy" id="1073996"/>
    <lineage>
        <taxon>Archaea</taxon>
        <taxon>Methanobacteriati</taxon>
        <taxon>Methanobacteriota</taxon>
        <taxon>Stenosarchaea group</taxon>
        <taxon>Halobacteria</taxon>
        <taxon>Halobacteriales</taxon>
        <taxon>Haloferacaceae</taxon>
        <taxon>Halohasta</taxon>
    </lineage>
</organism>
<keyword evidence="2" id="KW-1185">Reference proteome</keyword>
<dbReference type="AlphaFoldDB" id="A0A1H6TDC8"/>
<evidence type="ECO:0000313" key="2">
    <source>
        <dbReference type="Proteomes" id="UP000198888"/>
    </source>
</evidence>